<feature type="compositionally biased region" description="Low complexity" evidence="1">
    <location>
        <begin position="422"/>
        <end position="448"/>
    </location>
</feature>
<feature type="compositionally biased region" description="Polar residues" evidence="1">
    <location>
        <begin position="305"/>
        <end position="322"/>
    </location>
</feature>
<feature type="region of interest" description="Disordered" evidence="1">
    <location>
        <begin position="232"/>
        <end position="271"/>
    </location>
</feature>
<keyword evidence="2" id="KW-1133">Transmembrane helix</keyword>
<reference evidence="3 4" key="1">
    <citation type="journal article" date="2020" name="bioRxiv">
        <title>Whole genome comparisons of ergot fungi reveals the divergence and evolution of species within the genus Claviceps are the result of varying mechanisms driving genome evolution and host range expansion.</title>
        <authorList>
            <person name="Wyka S.A."/>
            <person name="Mondo S.J."/>
            <person name="Liu M."/>
            <person name="Dettman J."/>
            <person name="Nalam V."/>
            <person name="Broders K.D."/>
        </authorList>
    </citation>
    <scope>NUCLEOTIDE SEQUENCE [LARGE SCALE GENOMIC DNA]</scope>
    <source>
        <strain evidence="3 4">Clav52</strain>
    </source>
</reference>
<keyword evidence="2" id="KW-0812">Transmembrane</keyword>
<proteinExistence type="predicted"/>
<feature type="transmembrane region" description="Helical" evidence="2">
    <location>
        <begin position="273"/>
        <end position="298"/>
    </location>
</feature>
<feature type="compositionally biased region" description="Polar residues" evidence="1">
    <location>
        <begin position="344"/>
        <end position="362"/>
    </location>
</feature>
<dbReference type="Proteomes" id="UP000707071">
    <property type="component" value="Unassembled WGS sequence"/>
</dbReference>
<gene>
    <name evidence="3" type="ORF">E4U09_007616</name>
</gene>
<evidence type="ECO:0000256" key="2">
    <source>
        <dbReference type="SAM" id="Phobius"/>
    </source>
</evidence>
<organism evidence="3 4">
    <name type="scientific">Claviceps aff. purpurea</name>
    <dbReference type="NCBI Taxonomy" id="1967640"/>
    <lineage>
        <taxon>Eukaryota</taxon>
        <taxon>Fungi</taxon>
        <taxon>Dikarya</taxon>
        <taxon>Ascomycota</taxon>
        <taxon>Pezizomycotina</taxon>
        <taxon>Sordariomycetes</taxon>
        <taxon>Hypocreomycetidae</taxon>
        <taxon>Hypocreales</taxon>
        <taxon>Clavicipitaceae</taxon>
        <taxon>Claviceps</taxon>
    </lineage>
</organism>
<dbReference type="AlphaFoldDB" id="A0A9P7U6W8"/>
<keyword evidence="4" id="KW-1185">Reference proteome</keyword>
<feature type="compositionally biased region" description="Low complexity" evidence="1">
    <location>
        <begin position="232"/>
        <end position="254"/>
    </location>
</feature>
<keyword evidence="2" id="KW-0472">Membrane</keyword>
<dbReference type="EMBL" id="SRRH01000008">
    <property type="protein sequence ID" value="KAG6303530.1"/>
    <property type="molecule type" value="Genomic_DNA"/>
</dbReference>
<protein>
    <submittedName>
        <fullName evidence="3">Uncharacterized protein</fullName>
    </submittedName>
</protein>
<feature type="compositionally biased region" description="Polar residues" evidence="1">
    <location>
        <begin position="371"/>
        <end position="386"/>
    </location>
</feature>
<comment type="caution">
    <text evidence="3">The sequence shown here is derived from an EMBL/GenBank/DDBJ whole genome shotgun (WGS) entry which is preliminary data.</text>
</comment>
<evidence type="ECO:0000313" key="4">
    <source>
        <dbReference type="Proteomes" id="UP000707071"/>
    </source>
</evidence>
<evidence type="ECO:0000256" key="1">
    <source>
        <dbReference type="SAM" id="MobiDB-lite"/>
    </source>
</evidence>
<feature type="region of interest" description="Disordered" evidence="1">
    <location>
        <begin position="34"/>
        <end position="57"/>
    </location>
</feature>
<accession>A0A9P7U6W8</accession>
<feature type="region of interest" description="Disordered" evidence="1">
    <location>
        <begin position="305"/>
        <end position="460"/>
    </location>
</feature>
<sequence length="460" mass="48751">MKASSVWRAANVVLSTSAASHRLVATQPRATGIAPLPEHGHSFPQLTPPPRPDDSHQDLVKRTAALETPITMMIVPDNTCGWLSARIDAPYTCARGDTCGLVLAQPTGAVMCYNVNDETSDFALSCIDYSSYFSSSACGYACDQNTYIRKCTNSSFPYCGTYDFLGGITDYRCHSISEPAQTILTSWRQDGETGRKTYSKFVKFVLPFSGHIDLTPIPNSAVVASLTTTGAATGATSGSSVVASPTTTSAATGADVGNSGGDNPVKESSKTPVGAIVGGVVGGVAAIGAGLLIIFFCLRRRNSRTAGTTETPPSTIQPSMQPMASPGMPMTQNRDPAFYDSHSNRGSKPLQTYLASAHQYPNTTPPPQDGYFSQPSIDSSSPTASKITDFRISHMTASPTPTSMDAYGAPVPGQQPHAQQNQSGGSQAVQDQQQQQQRIQEHQPQFHQLPLEIPAHEVAA</sequence>
<name>A0A9P7U6W8_9HYPO</name>
<evidence type="ECO:0000313" key="3">
    <source>
        <dbReference type="EMBL" id="KAG6303530.1"/>
    </source>
</evidence>